<dbReference type="eggNOG" id="COG0106">
    <property type="taxonomic scope" value="Bacteria"/>
</dbReference>
<dbReference type="OrthoDB" id="9807749at2"/>
<evidence type="ECO:0000256" key="14">
    <source>
        <dbReference type="RuleBase" id="RU003658"/>
    </source>
</evidence>
<comment type="similarity">
    <text evidence="4 12 13">Belongs to the HisA/HisF family.</text>
</comment>
<dbReference type="InterPro" id="IPR044524">
    <property type="entry name" value="Isoase_HisA-like"/>
</dbReference>
<evidence type="ECO:0000256" key="4">
    <source>
        <dbReference type="ARBA" id="ARBA00009667"/>
    </source>
</evidence>
<protein>
    <recommendedName>
        <fullName evidence="6 12">1-(5-phosphoribosyl)-5-[(5-phosphoribosylamino)methylideneamino] imidazole-4-carboxamide isomerase</fullName>
        <ecNumber evidence="5 12">5.3.1.16</ecNumber>
    </recommendedName>
    <alternativeName>
        <fullName evidence="11 12">Phosphoribosylformimino-5-aminoimidazole carboxamide ribotide isomerase</fullName>
    </alternativeName>
</protein>
<keyword evidence="7 12" id="KW-0963">Cytoplasm</keyword>
<dbReference type="InterPro" id="IPR006062">
    <property type="entry name" value="His_biosynth"/>
</dbReference>
<dbReference type="HAMAP" id="MF_01014">
    <property type="entry name" value="HisA"/>
    <property type="match status" value="1"/>
</dbReference>
<comment type="catalytic activity">
    <reaction evidence="1 12 14">
        <text>1-(5-phospho-beta-D-ribosyl)-5-[(5-phospho-beta-D-ribosylamino)methylideneamino]imidazole-4-carboxamide = 5-[(5-phospho-1-deoxy-D-ribulos-1-ylimino)methylamino]-1-(5-phospho-beta-D-ribosyl)imidazole-4-carboxamide</text>
        <dbReference type="Rhea" id="RHEA:15469"/>
        <dbReference type="ChEBI" id="CHEBI:58435"/>
        <dbReference type="ChEBI" id="CHEBI:58525"/>
        <dbReference type="EC" id="5.3.1.16"/>
    </reaction>
</comment>
<dbReference type="NCBIfam" id="NF010112">
    <property type="entry name" value="PRK13585.1"/>
    <property type="match status" value="1"/>
</dbReference>
<evidence type="ECO:0000256" key="13">
    <source>
        <dbReference type="RuleBase" id="RU003657"/>
    </source>
</evidence>
<dbReference type="InterPro" id="IPR011060">
    <property type="entry name" value="RibuloseP-bd_barrel"/>
</dbReference>
<dbReference type="GO" id="GO:0005737">
    <property type="term" value="C:cytoplasm"/>
    <property type="evidence" value="ECO:0007669"/>
    <property type="project" value="UniProtKB-SubCell"/>
</dbReference>
<dbReference type="CDD" id="cd04732">
    <property type="entry name" value="HisA"/>
    <property type="match status" value="1"/>
</dbReference>
<dbReference type="PANTHER" id="PTHR43090">
    <property type="entry name" value="1-(5-PHOSPHORIBOSYL)-5-[(5-PHOSPHORIBOSYLAMINO)METHYLIDENEAMINO] IMIDAZOLE-4-CARBOXAMIDE ISOMERASE"/>
    <property type="match status" value="1"/>
</dbReference>
<evidence type="ECO:0000313" key="16">
    <source>
        <dbReference type="Proteomes" id="UP000010847"/>
    </source>
</evidence>
<dbReference type="InterPro" id="IPR023016">
    <property type="entry name" value="HisA/PriA"/>
</dbReference>
<dbReference type="GO" id="GO:0000162">
    <property type="term" value="P:L-tryptophan biosynthetic process"/>
    <property type="evidence" value="ECO:0007669"/>
    <property type="project" value="TreeGrafter"/>
</dbReference>
<evidence type="ECO:0000313" key="15">
    <source>
        <dbReference type="EMBL" id="AHF06419.1"/>
    </source>
</evidence>
<comment type="subcellular location">
    <subcellularLocation>
        <location evidence="2 12 14">Cytoplasm</location>
    </subcellularLocation>
</comment>
<keyword evidence="16" id="KW-1185">Reference proteome</keyword>
<dbReference type="UniPathway" id="UPA00031">
    <property type="reaction ID" value="UER00009"/>
</dbReference>
<feature type="active site" description="Proton donor" evidence="12">
    <location>
        <position position="130"/>
    </location>
</feature>
<evidence type="ECO:0000256" key="3">
    <source>
        <dbReference type="ARBA" id="ARBA00005133"/>
    </source>
</evidence>
<dbReference type="KEGG" id="dmt:DESME_04605"/>
<dbReference type="AlphaFoldDB" id="W0EB17"/>
<keyword evidence="9 12" id="KW-0368">Histidine biosynthesis</keyword>
<dbReference type="HOGENOM" id="CLU_048577_1_1_9"/>
<keyword evidence="10 12" id="KW-0413">Isomerase</keyword>
<accession>W0EB17</accession>
<dbReference type="GO" id="GO:0003949">
    <property type="term" value="F:1-(5-phosphoribosyl)-5-[(5-phosphoribosylamino)methylideneamino]imidazole-4-carboxamide isomerase activity"/>
    <property type="evidence" value="ECO:0007669"/>
    <property type="project" value="UniProtKB-UniRule"/>
</dbReference>
<dbReference type="GO" id="GO:0000105">
    <property type="term" value="P:L-histidine biosynthetic process"/>
    <property type="evidence" value="ECO:0007669"/>
    <property type="project" value="UniProtKB-UniRule"/>
</dbReference>
<reference evidence="15 16" key="1">
    <citation type="submission" date="2013-12" db="EMBL/GenBank/DDBJ databases">
        <authorList>
            <consortium name="DOE Joint Genome Institute"/>
            <person name="Smidt H."/>
            <person name="Huntemann M."/>
            <person name="Han J."/>
            <person name="Chen A."/>
            <person name="Kyrpides N."/>
            <person name="Mavromatis K."/>
            <person name="Markowitz V."/>
            <person name="Palaniappan K."/>
            <person name="Ivanova N."/>
            <person name="Schaumberg A."/>
            <person name="Pati A."/>
            <person name="Liolios K."/>
            <person name="Nordberg H.P."/>
            <person name="Cantor M.N."/>
            <person name="Hua S.X."/>
            <person name="Woyke T."/>
        </authorList>
    </citation>
    <scope>NUCLEOTIDE SEQUENCE [LARGE SCALE GENOMIC DNA]</scope>
    <source>
        <strain evidence="16">DSM 15288</strain>
    </source>
</reference>
<dbReference type="Proteomes" id="UP000010847">
    <property type="component" value="Chromosome"/>
</dbReference>
<evidence type="ECO:0000256" key="12">
    <source>
        <dbReference type="HAMAP-Rule" id="MF_01014"/>
    </source>
</evidence>
<evidence type="ECO:0000256" key="6">
    <source>
        <dbReference type="ARBA" id="ARBA00018464"/>
    </source>
</evidence>
<dbReference type="NCBIfam" id="TIGR00007">
    <property type="entry name" value="1-(5-phosphoribosyl)-5-[(5-phosphoribosylamino)methylideneamino]imidazole-4-carboxamide isomerase"/>
    <property type="match status" value="1"/>
</dbReference>
<gene>
    <name evidence="12" type="primary">hisA</name>
    <name evidence="15" type="ORF">DESME_04605</name>
</gene>
<dbReference type="STRING" id="871968.DESME_04605"/>
<comment type="pathway">
    <text evidence="3 12 14">Amino-acid biosynthesis; L-histidine biosynthesis; L-histidine from 5-phospho-alpha-D-ribose 1-diphosphate: step 4/9.</text>
</comment>
<feature type="active site" description="Proton acceptor" evidence="12">
    <location>
        <position position="8"/>
    </location>
</feature>
<evidence type="ECO:0000256" key="1">
    <source>
        <dbReference type="ARBA" id="ARBA00000901"/>
    </source>
</evidence>
<evidence type="ECO:0000256" key="10">
    <source>
        <dbReference type="ARBA" id="ARBA00023235"/>
    </source>
</evidence>
<dbReference type="InterPro" id="IPR013785">
    <property type="entry name" value="Aldolase_TIM"/>
</dbReference>
<dbReference type="Gene3D" id="3.20.20.70">
    <property type="entry name" value="Aldolase class I"/>
    <property type="match status" value="1"/>
</dbReference>
<dbReference type="EC" id="5.3.1.16" evidence="5 12"/>
<name>W0EB17_9FIRM</name>
<organism evidence="15 16">
    <name type="scientific">Desulfitobacterium metallireducens DSM 15288</name>
    <dbReference type="NCBI Taxonomy" id="871968"/>
    <lineage>
        <taxon>Bacteria</taxon>
        <taxon>Bacillati</taxon>
        <taxon>Bacillota</taxon>
        <taxon>Clostridia</taxon>
        <taxon>Eubacteriales</taxon>
        <taxon>Desulfitobacteriaceae</taxon>
        <taxon>Desulfitobacterium</taxon>
    </lineage>
</organism>
<dbReference type="RefSeq" id="WP_006715066.1">
    <property type="nucleotide sequence ID" value="NZ_CP007032.1"/>
</dbReference>
<dbReference type="PANTHER" id="PTHR43090:SF2">
    <property type="entry name" value="1-(5-PHOSPHORIBOSYL)-5-[(5-PHOSPHORIBOSYLAMINO)METHYLIDENEAMINO] IMIDAZOLE-4-CARBOXAMIDE ISOMERASE"/>
    <property type="match status" value="1"/>
</dbReference>
<evidence type="ECO:0000256" key="11">
    <source>
        <dbReference type="ARBA" id="ARBA00030547"/>
    </source>
</evidence>
<evidence type="ECO:0000256" key="9">
    <source>
        <dbReference type="ARBA" id="ARBA00023102"/>
    </source>
</evidence>
<proteinExistence type="inferred from homology"/>
<dbReference type="InterPro" id="IPR006063">
    <property type="entry name" value="HisA_bact_arch"/>
</dbReference>
<dbReference type="FunFam" id="3.20.20.70:FF:000009">
    <property type="entry name" value="1-(5-phosphoribosyl)-5-[(5-phosphoribosylamino)methylideneamino] imidazole-4-carboxamide isomerase"/>
    <property type="match status" value="1"/>
</dbReference>
<evidence type="ECO:0000256" key="5">
    <source>
        <dbReference type="ARBA" id="ARBA00012550"/>
    </source>
</evidence>
<evidence type="ECO:0000256" key="8">
    <source>
        <dbReference type="ARBA" id="ARBA00022605"/>
    </source>
</evidence>
<sequence>MLVFPAIDLKEGKAVRLLQGRMEDFTVYAENPLEVAQRFFLEGSKYLHMVDLDGAFAGKPVNDGVIRKVVETVDLKVQVGGGIRSLERIEELLNLGVARVILGTVAVRDPQLVADAVRRFGGDKIIVGIDAKNGQVAVQGWAETTEMTATDLALKMKEVGVRRIIFTDISRDGMLQGPNIESTVQLAQVSQLQIIASGGVSSLEDLQKLQAQAASEVTIEGAIVGKALYSGAFTLAEALKTVGN</sequence>
<keyword evidence="8 12" id="KW-0028">Amino-acid biosynthesis</keyword>
<dbReference type="Pfam" id="PF00977">
    <property type="entry name" value="His_biosynth"/>
    <property type="match status" value="1"/>
</dbReference>
<dbReference type="EMBL" id="CP007032">
    <property type="protein sequence ID" value="AHF06419.1"/>
    <property type="molecule type" value="Genomic_DNA"/>
</dbReference>
<evidence type="ECO:0000256" key="7">
    <source>
        <dbReference type="ARBA" id="ARBA00022490"/>
    </source>
</evidence>
<evidence type="ECO:0000256" key="2">
    <source>
        <dbReference type="ARBA" id="ARBA00004496"/>
    </source>
</evidence>
<dbReference type="SUPFAM" id="SSF51366">
    <property type="entry name" value="Ribulose-phoshate binding barrel"/>
    <property type="match status" value="1"/>
</dbReference>